<accession>A0A0G0W4K1</accession>
<sequence>MKKLFSFIFAVVGILAFAGQASAATSVVYDALPSIDPLTSYPSQPFQAQQTKEFGDYIHLDGTSRILDKVTVTMVTWARYSEYSSDTDYNGTNWTLPITLNVYNNHLNGDIPDQKIATVTQVITVPWRLENNSSYCTDGFKWWNGSVCLNGFAFNATFDLSSLNVTLPDDIIVSVAFNTQSWGYNPIGEAGPYNSLNVAIPTDQVVLIGEDNNTDGAYWNTTYPGYTEGFREDTGWTPNGTVALQVTANATTPTIDSQCKNNGWKNYIDGDGNTFKNQGACVSYVAKNSLVGKVTGDIQMSDPSQKMIFDAFDYGQNSAQDKGSVEYWNYDYPGILHYTANVLCATVDKVNKTARFMFQVPELGNIYVVSYVSDLGTPGAGTDTYGHGATDDLTLAKQWCETGGSFSSYTITDGNLVVHK</sequence>
<feature type="signal peptide" evidence="1">
    <location>
        <begin position="1"/>
        <end position="23"/>
    </location>
</feature>
<dbReference type="Proteomes" id="UP000034544">
    <property type="component" value="Unassembled WGS sequence"/>
</dbReference>
<comment type="caution">
    <text evidence="2">The sequence shown here is derived from an EMBL/GenBank/DDBJ whole genome shotgun (WGS) entry which is preliminary data.</text>
</comment>
<reference evidence="2 3" key="1">
    <citation type="journal article" date="2015" name="Nature">
        <title>rRNA introns, odd ribosomes, and small enigmatic genomes across a large radiation of phyla.</title>
        <authorList>
            <person name="Brown C.T."/>
            <person name="Hug L.A."/>
            <person name="Thomas B.C."/>
            <person name="Sharon I."/>
            <person name="Castelle C.J."/>
            <person name="Singh A."/>
            <person name="Wilkins M.J."/>
            <person name="Williams K.H."/>
            <person name="Banfield J.F."/>
        </authorList>
    </citation>
    <scope>NUCLEOTIDE SEQUENCE [LARGE SCALE GENOMIC DNA]</scope>
</reference>
<evidence type="ECO:0000256" key="1">
    <source>
        <dbReference type="SAM" id="SignalP"/>
    </source>
</evidence>
<feature type="chain" id="PRO_5002535034" evidence="1">
    <location>
        <begin position="24"/>
        <end position="420"/>
    </location>
</feature>
<dbReference type="AlphaFoldDB" id="A0A0G0W4K1"/>
<dbReference type="EMBL" id="LCBF01000001">
    <property type="protein sequence ID" value="KKS07860.1"/>
    <property type="molecule type" value="Genomic_DNA"/>
</dbReference>
<name>A0A0G0W4K1_UNCKA</name>
<keyword evidence="1" id="KW-0732">Signal</keyword>
<evidence type="ECO:0000313" key="3">
    <source>
        <dbReference type="Proteomes" id="UP000034544"/>
    </source>
</evidence>
<protein>
    <submittedName>
        <fullName evidence="2">Uncharacterized protein</fullName>
    </submittedName>
</protein>
<evidence type="ECO:0000313" key="2">
    <source>
        <dbReference type="EMBL" id="KKS07860.1"/>
    </source>
</evidence>
<gene>
    <name evidence="2" type="ORF">UU59_C0001G0033</name>
</gene>
<organism evidence="2 3">
    <name type="scientific">candidate division WWE3 bacterium GW2011_GWE1_41_27</name>
    <dbReference type="NCBI Taxonomy" id="1619131"/>
    <lineage>
        <taxon>Bacteria</taxon>
        <taxon>Katanobacteria</taxon>
    </lineage>
</organism>
<proteinExistence type="predicted"/>